<keyword evidence="4" id="KW-1185">Reference proteome</keyword>
<comment type="similarity">
    <text evidence="1">Belongs to the HAD-like hydrolase superfamily. S-2-haloalkanoic acid dehalogenase family.</text>
</comment>
<dbReference type="InterPro" id="IPR023214">
    <property type="entry name" value="HAD_sf"/>
</dbReference>
<dbReference type="Gene3D" id="3.40.50.1000">
    <property type="entry name" value="HAD superfamily/HAD-like"/>
    <property type="match status" value="1"/>
</dbReference>
<dbReference type="InterPro" id="IPR006439">
    <property type="entry name" value="HAD-SF_hydro_IA"/>
</dbReference>
<dbReference type="NCBIfam" id="TIGR01493">
    <property type="entry name" value="HAD-SF-IA-v2"/>
    <property type="match status" value="1"/>
</dbReference>
<dbReference type="SFLD" id="SFLDS00003">
    <property type="entry name" value="Haloacid_Dehalogenase"/>
    <property type="match status" value="1"/>
</dbReference>
<protein>
    <submittedName>
        <fullName evidence="3">2-haloacid dehalogenase</fullName>
    </submittedName>
</protein>
<dbReference type="STRING" id="95161.SAMN05660874_04796"/>
<dbReference type="AlphaFoldDB" id="A0A1I6UD61"/>
<dbReference type="RefSeq" id="WP_175548239.1">
    <property type="nucleotide sequence ID" value="NZ_FOZX01000010.1"/>
</dbReference>
<evidence type="ECO:0000313" key="4">
    <source>
        <dbReference type="Proteomes" id="UP000198852"/>
    </source>
</evidence>
<dbReference type="NCBIfam" id="TIGR01428">
    <property type="entry name" value="HAD_type_II"/>
    <property type="match status" value="1"/>
</dbReference>
<dbReference type="PANTHER" id="PTHR43316">
    <property type="entry name" value="HYDROLASE, HALOACID DELAHOGENASE-RELATED"/>
    <property type="match status" value="1"/>
</dbReference>
<keyword evidence="2" id="KW-0378">Hydrolase</keyword>
<gene>
    <name evidence="3" type="ORF">SAMN05660874_04796</name>
</gene>
<accession>A0A1I6UD61</accession>
<organism evidence="3 4">
    <name type="scientific">Saccharopolyspora flava</name>
    <dbReference type="NCBI Taxonomy" id="95161"/>
    <lineage>
        <taxon>Bacteria</taxon>
        <taxon>Bacillati</taxon>
        <taxon>Actinomycetota</taxon>
        <taxon>Actinomycetes</taxon>
        <taxon>Pseudonocardiales</taxon>
        <taxon>Pseudonocardiaceae</taxon>
        <taxon>Saccharopolyspora</taxon>
    </lineage>
</organism>
<evidence type="ECO:0000313" key="3">
    <source>
        <dbReference type="EMBL" id="SFS99318.1"/>
    </source>
</evidence>
<dbReference type="GO" id="GO:0019120">
    <property type="term" value="F:hydrolase activity, acting on acid halide bonds, in C-halide compounds"/>
    <property type="evidence" value="ECO:0007669"/>
    <property type="project" value="InterPro"/>
</dbReference>
<dbReference type="Gene3D" id="1.10.150.240">
    <property type="entry name" value="Putative phosphatase, domain 2"/>
    <property type="match status" value="1"/>
</dbReference>
<dbReference type="Proteomes" id="UP000198852">
    <property type="component" value="Unassembled WGS sequence"/>
</dbReference>
<dbReference type="InterPro" id="IPR036412">
    <property type="entry name" value="HAD-like_sf"/>
</dbReference>
<dbReference type="InterPro" id="IPR006328">
    <property type="entry name" value="2-HAD"/>
</dbReference>
<dbReference type="EMBL" id="FOZX01000010">
    <property type="protein sequence ID" value="SFS99318.1"/>
    <property type="molecule type" value="Genomic_DNA"/>
</dbReference>
<proteinExistence type="inferred from homology"/>
<dbReference type="PANTHER" id="PTHR43316:SF3">
    <property type="entry name" value="HALOACID DEHALOGENASE, TYPE II (AFU_ORTHOLOGUE AFUA_2G07750)-RELATED"/>
    <property type="match status" value="1"/>
</dbReference>
<dbReference type="PRINTS" id="PR00413">
    <property type="entry name" value="HADHALOGNASE"/>
</dbReference>
<dbReference type="InterPro" id="IPR051540">
    <property type="entry name" value="S-2-haloacid_dehalogenase"/>
</dbReference>
<dbReference type="SFLD" id="SFLDG01129">
    <property type="entry name" value="C1.5:_HAD__Beta-PGM__Phosphata"/>
    <property type="match status" value="1"/>
</dbReference>
<sequence>MPMRPRVVAFDVVETLMALEPLRPQFAEAGLPPELVERWFDRLLRDGMALSLAGDYADFPTVAASTLRTLSRGRISEDGVAHVLAGFGALPAHPDAEPAMRVLTEAGISVVCLSNGTAETTSAFLERTGLAHHVEQVISVAEARSWKPPVHVYEHALERIGRAPHEVALVAVHAFDCHGAKRAGLTTGWAARLEGHYAEVFTPADITGDDLVQVTQELTALPQQQP</sequence>
<evidence type="ECO:0000256" key="1">
    <source>
        <dbReference type="ARBA" id="ARBA00008106"/>
    </source>
</evidence>
<name>A0A1I6UD61_9PSEU</name>
<dbReference type="InterPro" id="IPR023198">
    <property type="entry name" value="PGP-like_dom2"/>
</dbReference>
<dbReference type="SUPFAM" id="SSF56784">
    <property type="entry name" value="HAD-like"/>
    <property type="match status" value="1"/>
</dbReference>
<dbReference type="Pfam" id="PF00702">
    <property type="entry name" value="Hydrolase"/>
    <property type="match status" value="1"/>
</dbReference>
<evidence type="ECO:0000256" key="2">
    <source>
        <dbReference type="ARBA" id="ARBA00022801"/>
    </source>
</evidence>
<reference evidence="4" key="1">
    <citation type="submission" date="2016-10" db="EMBL/GenBank/DDBJ databases">
        <authorList>
            <person name="Varghese N."/>
            <person name="Submissions S."/>
        </authorList>
    </citation>
    <scope>NUCLEOTIDE SEQUENCE [LARGE SCALE GENOMIC DNA]</scope>
    <source>
        <strain evidence="4">DSM 44771</strain>
    </source>
</reference>